<evidence type="ECO:0000313" key="2">
    <source>
        <dbReference type="Proteomes" id="UP001162834"/>
    </source>
</evidence>
<gene>
    <name evidence="1" type="ORF">DSM104329_05096</name>
</gene>
<dbReference type="EMBL" id="CP087164">
    <property type="protein sequence ID" value="UGS38666.1"/>
    <property type="molecule type" value="Genomic_DNA"/>
</dbReference>
<dbReference type="KEGG" id="sbae:DSM104329_05096"/>
<name>A0A9E6Y2G2_9ACTN</name>
<dbReference type="RefSeq" id="WP_259312684.1">
    <property type="nucleotide sequence ID" value="NZ_CP087164.1"/>
</dbReference>
<sequence length="224" mass="25233">MTFEEYGRLIALGPPSVRFADELPERALLLRHDIDDRPKWIEPMARVEAEQGAVSTYCLQVRSRFYGLDDEADGAVRTLLECGHELGLHFDSSDMTSDDEVLEGVIRDVTLLESRYEAAVRVVSFHMPGVRPAGHLVLPAPLVNTYAPRFFGDIAYLSDSNQNWRGKDPEAELRAATRIQFLTHPTLWSGRPLRAILEEQAQRLCTTVDELATEDQKAVLAVQR</sequence>
<evidence type="ECO:0000313" key="1">
    <source>
        <dbReference type="EMBL" id="UGS38666.1"/>
    </source>
</evidence>
<protein>
    <submittedName>
        <fullName evidence="1">Uncharacterized protein</fullName>
    </submittedName>
</protein>
<accession>A0A9E6Y2G2</accession>
<dbReference type="Proteomes" id="UP001162834">
    <property type="component" value="Chromosome"/>
</dbReference>
<reference evidence="1" key="1">
    <citation type="journal article" date="2022" name="Int. J. Syst. Evol. Microbiol.">
        <title>Pseudomonas aegrilactucae sp. nov. and Pseudomonas morbosilactucae sp. nov., pathogens causing bacterial rot of lettuce in Japan.</title>
        <authorList>
            <person name="Sawada H."/>
            <person name="Fujikawa T."/>
            <person name="Satou M."/>
        </authorList>
    </citation>
    <scope>NUCLEOTIDE SEQUENCE</scope>
    <source>
        <strain evidence="1">0166_1</strain>
    </source>
</reference>
<keyword evidence="2" id="KW-1185">Reference proteome</keyword>
<organism evidence="1 2">
    <name type="scientific">Capillimicrobium parvum</name>
    <dbReference type="NCBI Taxonomy" id="2884022"/>
    <lineage>
        <taxon>Bacteria</taxon>
        <taxon>Bacillati</taxon>
        <taxon>Actinomycetota</taxon>
        <taxon>Thermoleophilia</taxon>
        <taxon>Solirubrobacterales</taxon>
        <taxon>Capillimicrobiaceae</taxon>
        <taxon>Capillimicrobium</taxon>
    </lineage>
</organism>
<proteinExistence type="predicted"/>
<dbReference type="AlphaFoldDB" id="A0A9E6Y2G2"/>